<accession>A0A2T8HYN0</accession>
<dbReference type="RefSeq" id="WP_116556941.1">
    <property type="nucleotide sequence ID" value="NZ_QDKM01000001.1"/>
</dbReference>
<dbReference type="AlphaFoldDB" id="A0A2T8HYN0"/>
<dbReference type="InterPro" id="IPR038063">
    <property type="entry name" value="Transpep_catalytic_dom"/>
</dbReference>
<dbReference type="InterPro" id="IPR052905">
    <property type="entry name" value="LD-transpeptidase_YkuD-like"/>
</dbReference>
<keyword evidence="5 7" id="KW-0573">Peptidoglycan synthesis</keyword>
<feature type="domain" description="L,D-TPase catalytic" evidence="8">
    <location>
        <begin position="311"/>
        <end position="497"/>
    </location>
</feature>
<comment type="similarity">
    <text evidence="2">Belongs to the YkuD family.</text>
</comment>
<dbReference type="SUPFAM" id="SSF141523">
    <property type="entry name" value="L,D-transpeptidase catalytic domain-like"/>
    <property type="match status" value="1"/>
</dbReference>
<dbReference type="EMBL" id="QDKM01000001">
    <property type="protein sequence ID" value="PVH30524.1"/>
    <property type="molecule type" value="Genomic_DNA"/>
</dbReference>
<dbReference type="Gene3D" id="2.40.440.10">
    <property type="entry name" value="L,D-transpeptidase catalytic domain-like"/>
    <property type="match status" value="1"/>
</dbReference>
<evidence type="ECO:0000256" key="1">
    <source>
        <dbReference type="ARBA" id="ARBA00004752"/>
    </source>
</evidence>
<dbReference type="UniPathway" id="UPA00219"/>
<reference evidence="9 10" key="1">
    <citation type="submission" date="2018-04" db="EMBL/GenBank/DDBJ databases">
        <title>Pararhodobacter oceanense sp. nov., isolated from marine intertidal sediment.</title>
        <authorList>
            <person name="Wang X.-L."/>
            <person name="Du Z.-J."/>
        </authorList>
    </citation>
    <scope>NUCLEOTIDE SEQUENCE [LARGE SCALE GENOMIC DNA]</scope>
    <source>
        <strain evidence="9 10">AM505</strain>
    </source>
</reference>
<gene>
    <name evidence="9" type="ORF">DDE20_03035</name>
</gene>
<dbReference type="InterPro" id="IPR005490">
    <property type="entry name" value="LD_TPept_cat_dom"/>
</dbReference>
<dbReference type="InterPro" id="IPR045380">
    <property type="entry name" value="LD_TPept_scaffold_dom"/>
</dbReference>
<evidence type="ECO:0000313" key="10">
    <source>
        <dbReference type="Proteomes" id="UP000245911"/>
    </source>
</evidence>
<dbReference type="GO" id="GO:0016740">
    <property type="term" value="F:transferase activity"/>
    <property type="evidence" value="ECO:0007669"/>
    <property type="project" value="UniProtKB-KW"/>
</dbReference>
<feature type="active site" description="Nucleophile" evidence="7">
    <location>
        <position position="457"/>
    </location>
</feature>
<dbReference type="OrthoDB" id="9778545at2"/>
<evidence type="ECO:0000313" key="9">
    <source>
        <dbReference type="EMBL" id="PVH30524.1"/>
    </source>
</evidence>
<dbReference type="InterPro" id="IPR036365">
    <property type="entry name" value="PGBD-like_sf"/>
</dbReference>
<feature type="active site" description="Proton donor/acceptor" evidence="7">
    <location>
        <position position="438"/>
    </location>
</feature>
<dbReference type="Proteomes" id="UP000245911">
    <property type="component" value="Unassembled WGS sequence"/>
</dbReference>
<dbReference type="CDD" id="cd16913">
    <property type="entry name" value="YkuD_like"/>
    <property type="match status" value="1"/>
</dbReference>
<dbReference type="SUPFAM" id="SSF47090">
    <property type="entry name" value="PGBD-like"/>
    <property type="match status" value="1"/>
</dbReference>
<evidence type="ECO:0000256" key="4">
    <source>
        <dbReference type="ARBA" id="ARBA00022960"/>
    </source>
</evidence>
<keyword evidence="10" id="KW-1185">Reference proteome</keyword>
<dbReference type="GO" id="GO:0004180">
    <property type="term" value="F:carboxypeptidase activity"/>
    <property type="evidence" value="ECO:0007669"/>
    <property type="project" value="UniProtKB-ARBA"/>
</dbReference>
<dbReference type="Pfam" id="PF01471">
    <property type="entry name" value="PG_binding_1"/>
    <property type="match status" value="1"/>
</dbReference>
<evidence type="ECO:0000256" key="3">
    <source>
        <dbReference type="ARBA" id="ARBA00022679"/>
    </source>
</evidence>
<dbReference type="GO" id="GO:0009252">
    <property type="term" value="P:peptidoglycan biosynthetic process"/>
    <property type="evidence" value="ECO:0007669"/>
    <property type="project" value="UniProtKB-UniPathway"/>
</dbReference>
<evidence type="ECO:0000256" key="5">
    <source>
        <dbReference type="ARBA" id="ARBA00022984"/>
    </source>
</evidence>
<dbReference type="PANTHER" id="PTHR41533">
    <property type="entry name" value="L,D-TRANSPEPTIDASE HI_1667-RELATED"/>
    <property type="match status" value="1"/>
</dbReference>
<sequence length="543" mass="60163">MTLTSPTGPKRSKTQFRTHAAIVSLALGVSVTLPAVVAMIAPTPVIAQEFPAFRQALAEGVGESRALSSFYREIGYTEVWTGAEHAARRSALVSALSRAEEHGLPSARYDLQGLLAAFNAVQTERDRGFVEARASLTFLQYARDISSGVLEPSAVISDIVRDLPRPDPAVLMREFTAAEPVSFIRNLAPSAPEYARLFHAKRELEDTIANGGWGPTVQAGSLQPGQHGSAVVALRNRLIAMGYMPRVATARYDGMMQRAVQEFQVAHGIDPDGVAGSATIREINVAPEERVRNIVVALERERWLNIPRGDRHVWVNLTDFSARVVDFDQVTFQTRSVVGSRANQTPEFSDVMEYLEINPDWTLPRSIVAEYWGALSSGGARHLNMIDGQGNVVPREYVDFARYSPTSLPFNVRQPPGPGNPLGEVKFMFPNAHAIYLHDTPSRSLFGHSVRAYSHGCIRLQDPRDFAYTLLGMQEVDPEAYYQRVLRSRQQTRVSLLTPVPVHLVYRTAFTSVTGRMNYRADIYRRDSRLYDALLRAGVEVGA</sequence>
<keyword evidence="4 7" id="KW-0133">Cell shape</keyword>
<comment type="caution">
    <text evidence="9">The sequence shown here is derived from an EMBL/GenBank/DDBJ whole genome shotgun (WGS) entry which is preliminary data.</text>
</comment>
<evidence type="ECO:0000256" key="6">
    <source>
        <dbReference type="ARBA" id="ARBA00023316"/>
    </source>
</evidence>
<evidence type="ECO:0000256" key="2">
    <source>
        <dbReference type="ARBA" id="ARBA00005992"/>
    </source>
</evidence>
<dbReference type="Pfam" id="PF03734">
    <property type="entry name" value="YkuD"/>
    <property type="match status" value="1"/>
</dbReference>
<dbReference type="PROSITE" id="PS52029">
    <property type="entry name" value="LD_TPASE"/>
    <property type="match status" value="1"/>
</dbReference>
<dbReference type="InterPro" id="IPR036366">
    <property type="entry name" value="PGBDSf"/>
</dbReference>
<evidence type="ECO:0000256" key="7">
    <source>
        <dbReference type="PROSITE-ProRule" id="PRU01373"/>
    </source>
</evidence>
<comment type="pathway">
    <text evidence="1 7">Cell wall biogenesis; peptidoglycan biosynthesis.</text>
</comment>
<dbReference type="PANTHER" id="PTHR41533:SF2">
    <property type="entry name" value="BLR7131 PROTEIN"/>
    <property type="match status" value="1"/>
</dbReference>
<keyword evidence="3" id="KW-0808">Transferase</keyword>
<evidence type="ECO:0000259" key="8">
    <source>
        <dbReference type="PROSITE" id="PS52029"/>
    </source>
</evidence>
<protein>
    <submittedName>
        <fullName evidence="9">Murein L,D-transpeptidase</fullName>
    </submittedName>
</protein>
<name>A0A2T8HYN0_9RHOB</name>
<proteinExistence type="inferred from homology"/>
<dbReference type="Pfam" id="PF20142">
    <property type="entry name" value="Scaffold"/>
    <property type="match status" value="1"/>
</dbReference>
<dbReference type="Gene3D" id="1.10.101.10">
    <property type="entry name" value="PGBD-like superfamily/PGBD"/>
    <property type="match status" value="1"/>
</dbReference>
<organism evidence="9 10">
    <name type="scientific">Pararhodobacter oceanensis</name>
    <dbReference type="NCBI Taxonomy" id="2172121"/>
    <lineage>
        <taxon>Bacteria</taxon>
        <taxon>Pseudomonadati</taxon>
        <taxon>Pseudomonadota</taxon>
        <taxon>Alphaproteobacteria</taxon>
        <taxon>Rhodobacterales</taxon>
        <taxon>Paracoccaceae</taxon>
        <taxon>Pararhodobacter</taxon>
    </lineage>
</organism>
<keyword evidence="6 7" id="KW-0961">Cell wall biogenesis/degradation</keyword>
<dbReference type="InterPro" id="IPR002477">
    <property type="entry name" value="Peptidoglycan-bd-like"/>
</dbReference>
<dbReference type="GO" id="GO:0071555">
    <property type="term" value="P:cell wall organization"/>
    <property type="evidence" value="ECO:0007669"/>
    <property type="project" value="UniProtKB-UniRule"/>
</dbReference>
<dbReference type="GO" id="GO:0008360">
    <property type="term" value="P:regulation of cell shape"/>
    <property type="evidence" value="ECO:0007669"/>
    <property type="project" value="UniProtKB-UniRule"/>
</dbReference>